<gene>
    <name evidence="7" type="ORF">EI97DRAFT_458463</name>
</gene>
<feature type="region of interest" description="Disordered" evidence="4">
    <location>
        <begin position="537"/>
        <end position="687"/>
    </location>
</feature>
<evidence type="ECO:0000313" key="7">
    <source>
        <dbReference type="EMBL" id="KAF2276545.1"/>
    </source>
</evidence>
<evidence type="ECO:0000259" key="6">
    <source>
        <dbReference type="PROSITE" id="PS50897"/>
    </source>
</evidence>
<dbReference type="PROSITE" id="PS00653">
    <property type="entry name" value="GLYCOSYL_HYDROL_F1_2"/>
    <property type="match status" value="1"/>
</dbReference>
<dbReference type="InterPro" id="IPR033132">
    <property type="entry name" value="GH_1_N_CS"/>
</dbReference>
<feature type="repeat" description="WD" evidence="3">
    <location>
        <begin position="1205"/>
        <end position="1230"/>
    </location>
</feature>
<dbReference type="PANTHER" id="PTHR22838:SF0">
    <property type="entry name" value="WD REPEAT-CONTAINING PROTEIN 26"/>
    <property type="match status" value="1"/>
</dbReference>
<proteinExistence type="predicted"/>
<feature type="chain" id="PRO_5025464447" evidence="5">
    <location>
        <begin position="21"/>
        <end position="1255"/>
    </location>
</feature>
<feature type="region of interest" description="Disordered" evidence="4">
    <location>
        <begin position="772"/>
        <end position="795"/>
    </location>
</feature>
<evidence type="ECO:0000256" key="1">
    <source>
        <dbReference type="ARBA" id="ARBA00022574"/>
    </source>
</evidence>
<dbReference type="GeneID" id="54554089"/>
<feature type="compositionally biased region" description="Low complexity" evidence="4">
    <location>
        <begin position="552"/>
        <end position="568"/>
    </location>
</feature>
<reference evidence="7" key="1">
    <citation type="journal article" date="2020" name="Stud. Mycol.">
        <title>101 Dothideomycetes genomes: a test case for predicting lifestyles and emergence of pathogens.</title>
        <authorList>
            <person name="Haridas S."/>
            <person name="Albert R."/>
            <person name="Binder M."/>
            <person name="Bloem J."/>
            <person name="Labutti K."/>
            <person name="Salamov A."/>
            <person name="Andreopoulos B."/>
            <person name="Baker S."/>
            <person name="Barry K."/>
            <person name="Bills G."/>
            <person name="Bluhm B."/>
            <person name="Cannon C."/>
            <person name="Castanera R."/>
            <person name="Culley D."/>
            <person name="Daum C."/>
            <person name="Ezra D."/>
            <person name="Gonzalez J."/>
            <person name="Henrissat B."/>
            <person name="Kuo A."/>
            <person name="Liang C."/>
            <person name="Lipzen A."/>
            <person name="Lutzoni F."/>
            <person name="Magnuson J."/>
            <person name="Mondo S."/>
            <person name="Nolan M."/>
            <person name="Ohm R."/>
            <person name="Pangilinan J."/>
            <person name="Park H.-J."/>
            <person name="Ramirez L."/>
            <person name="Alfaro M."/>
            <person name="Sun H."/>
            <person name="Tritt A."/>
            <person name="Yoshinaga Y."/>
            <person name="Zwiers L.-H."/>
            <person name="Turgeon B."/>
            <person name="Goodwin S."/>
            <person name="Spatafora J."/>
            <person name="Crous P."/>
            <person name="Grigoriev I."/>
        </authorList>
    </citation>
    <scope>NUCLEOTIDE SEQUENCE</scope>
    <source>
        <strain evidence="7">CBS 379.55</strain>
    </source>
</reference>
<evidence type="ECO:0000256" key="4">
    <source>
        <dbReference type="SAM" id="MobiDB-lite"/>
    </source>
</evidence>
<organism evidence="7 8">
    <name type="scientific">Westerdykella ornata</name>
    <dbReference type="NCBI Taxonomy" id="318751"/>
    <lineage>
        <taxon>Eukaryota</taxon>
        <taxon>Fungi</taxon>
        <taxon>Dikarya</taxon>
        <taxon>Ascomycota</taxon>
        <taxon>Pezizomycotina</taxon>
        <taxon>Dothideomycetes</taxon>
        <taxon>Pleosporomycetidae</taxon>
        <taxon>Pleosporales</taxon>
        <taxon>Sporormiaceae</taxon>
        <taxon>Westerdykella</taxon>
    </lineage>
</organism>
<dbReference type="GO" id="GO:0043161">
    <property type="term" value="P:proteasome-mediated ubiquitin-dependent protein catabolic process"/>
    <property type="evidence" value="ECO:0007669"/>
    <property type="project" value="TreeGrafter"/>
</dbReference>
<dbReference type="Proteomes" id="UP000800097">
    <property type="component" value="Unassembled WGS sequence"/>
</dbReference>
<dbReference type="PROSITE" id="PS50294">
    <property type="entry name" value="WD_REPEATS_REGION"/>
    <property type="match status" value="1"/>
</dbReference>
<dbReference type="CDD" id="cd00200">
    <property type="entry name" value="WD40"/>
    <property type="match status" value="1"/>
</dbReference>
<dbReference type="Pfam" id="PF00232">
    <property type="entry name" value="Glyco_hydro_1"/>
    <property type="match status" value="1"/>
</dbReference>
<dbReference type="GO" id="GO:0034657">
    <property type="term" value="C:GID complex"/>
    <property type="evidence" value="ECO:0007669"/>
    <property type="project" value="TreeGrafter"/>
</dbReference>
<dbReference type="InterPro" id="IPR001360">
    <property type="entry name" value="Glyco_hydro_1"/>
</dbReference>
<dbReference type="InterPro" id="IPR006595">
    <property type="entry name" value="CTLH_C"/>
</dbReference>
<dbReference type="PRINTS" id="PR00131">
    <property type="entry name" value="GLHYDRLASE1"/>
</dbReference>
<dbReference type="OrthoDB" id="65569at2759"/>
<feature type="repeat" description="WD" evidence="3">
    <location>
        <begin position="984"/>
        <end position="1027"/>
    </location>
</feature>
<evidence type="ECO:0000313" key="8">
    <source>
        <dbReference type="Proteomes" id="UP000800097"/>
    </source>
</evidence>
<keyword evidence="2" id="KW-0677">Repeat</keyword>
<evidence type="ECO:0000256" key="2">
    <source>
        <dbReference type="ARBA" id="ARBA00022737"/>
    </source>
</evidence>
<dbReference type="InterPro" id="IPR036322">
    <property type="entry name" value="WD40_repeat_dom_sf"/>
</dbReference>
<dbReference type="AlphaFoldDB" id="A0A6A6JJZ0"/>
<dbReference type="PROSITE" id="PS50897">
    <property type="entry name" value="CTLH"/>
    <property type="match status" value="1"/>
</dbReference>
<feature type="repeat" description="WD" evidence="3">
    <location>
        <begin position="942"/>
        <end position="983"/>
    </location>
</feature>
<name>A0A6A6JJZ0_WESOR</name>
<evidence type="ECO:0000256" key="3">
    <source>
        <dbReference type="PROSITE-ProRule" id="PRU00221"/>
    </source>
</evidence>
<dbReference type="SUPFAM" id="SSF50978">
    <property type="entry name" value="WD40 repeat-like"/>
    <property type="match status" value="1"/>
</dbReference>
<keyword evidence="1 3" id="KW-0853">WD repeat</keyword>
<dbReference type="SUPFAM" id="SSF51445">
    <property type="entry name" value="(Trans)glycosidases"/>
    <property type="match status" value="1"/>
</dbReference>
<feature type="signal peptide" evidence="5">
    <location>
        <begin position="1"/>
        <end position="20"/>
    </location>
</feature>
<dbReference type="InterPro" id="IPR001680">
    <property type="entry name" value="WD40_rpt"/>
</dbReference>
<feature type="region of interest" description="Disordered" evidence="4">
    <location>
        <begin position="1232"/>
        <end position="1255"/>
    </location>
</feature>
<dbReference type="InterPro" id="IPR017853">
    <property type="entry name" value="GH"/>
</dbReference>
<feature type="domain" description="CTLH" evidence="6">
    <location>
        <begin position="805"/>
        <end position="826"/>
    </location>
</feature>
<evidence type="ECO:0000256" key="5">
    <source>
        <dbReference type="SAM" id="SignalP"/>
    </source>
</evidence>
<dbReference type="PANTHER" id="PTHR22838">
    <property type="entry name" value="WD REPEAT PROTEIN 26-RELATED"/>
    <property type="match status" value="1"/>
</dbReference>
<dbReference type="GO" id="GO:0005975">
    <property type="term" value="P:carbohydrate metabolic process"/>
    <property type="evidence" value="ECO:0007669"/>
    <property type="project" value="InterPro"/>
</dbReference>
<feature type="compositionally biased region" description="Polar residues" evidence="4">
    <location>
        <begin position="641"/>
        <end position="656"/>
    </location>
</feature>
<dbReference type="GO" id="GO:0004553">
    <property type="term" value="F:hydrolase activity, hydrolyzing O-glycosyl compounds"/>
    <property type="evidence" value="ECO:0007669"/>
    <property type="project" value="InterPro"/>
</dbReference>
<dbReference type="RefSeq" id="XP_033654084.1">
    <property type="nucleotide sequence ID" value="XM_033800914.1"/>
</dbReference>
<dbReference type="InterPro" id="IPR051350">
    <property type="entry name" value="WD_repeat-ST_regulator"/>
</dbReference>
<dbReference type="Pfam" id="PF23627">
    <property type="entry name" value="LisH_WDR26"/>
    <property type="match status" value="1"/>
</dbReference>
<accession>A0A6A6JJZ0</accession>
<dbReference type="Gene3D" id="2.130.10.10">
    <property type="entry name" value="YVTN repeat-like/Quinoprotein amine dehydrogenase"/>
    <property type="match status" value="2"/>
</dbReference>
<dbReference type="InterPro" id="IPR015943">
    <property type="entry name" value="WD40/YVTN_repeat-like_dom_sf"/>
</dbReference>
<dbReference type="PROSITE" id="PS50082">
    <property type="entry name" value="WD_REPEATS_2"/>
    <property type="match status" value="3"/>
</dbReference>
<dbReference type="EMBL" id="ML986493">
    <property type="protein sequence ID" value="KAF2276545.1"/>
    <property type="molecule type" value="Genomic_DNA"/>
</dbReference>
<keyword evidence="8" id="KW-1185">Reference proteome</keyword>
<protein>
    <submittedName>
        <fullName evidence="7">WD repeat-containing protein 26</fullName>
    </submittedName>
</protein>
<dbReference type="Gene3D" id="3.20.20.80">
    <property type="entry name" value="Glycosidases"/>
    <property type="match status" value="2"/>
</dbReference>
<dbReference type="Pfam" id="PF00400">
    <property type="entry name" value="WD40"/>
    <property type="match status" value="4"/>
</dbReference>
<dbReference type="SMART" id="SM00320">
    <property type="entry name" value="WD40"/>
    <property type="match status" value="6"/>
</dbReference>
<feature type="compositionally biased region" description="Polar residues" evidence="4">
    <location>
        <begin position="668"/>
        <end position="687"/>
    </location>
</feature>
<keyword evidence="5" id="KW-0732">Signal</keyword>
<feature type="compositionally biased region" description="Basic and acidic residues" evidence="4">
    <location>
        <begin position="629"/>
        <end position="640"/>
    </location>
</feature>
<sequence length="1255" mass="139184">MAKFYLSFAVLLSIAPPVLSQWNNASTHGFPTPSGYSTATFNVSAQPTASTMRTDFSNDALNELWNLVGPVATGAVTTTVEPTPEPSIYPQPDADHFHPLVSSRYPELKGKKLPPGFKWGLASSAYQIEGAARAEGKGPSIWDLLSHRVPNFVRDNTTGDVVGSHYWLYKQDIERLKSLGIPRFSPSISWPRIFPFGHGPVNAEGVAHYDSVISSMHAAGVRPSVTLFHWDTPLALFTEYGAWTSPRIVDDFFNYAKFVISRYDEGRITFKNSGNYFEADSTRPEDEIARQRNFDFSIGWFGGPWTDGDYPKSLKDTLGDLLPTLTDEEKQLIKGSCDFYAIDPYSSFTAHAISGDLEACTSHRSHPSFPECARSSSTAPNGFPIGPAADPSMSWLYSAPSGLRKFLKHITTTLFPSVPSIVVTEFGTAEPFESRLSSTNQILWDLRRADYFQSYLDEILLSIYEDGVNVEGAWGWAIFDNFEWGEGLGTRFGLQYVNYTSLERTPKASMFQFLNWFSYPLSCGYLIQTFVLADENPPHRPSPTASADPAIPTSQASSSPESSALDTSQRTTQTPFLEPTDAATADTIVDNTAKRSYTSSEDSDSPGDPESEHTRGRSSRRPSKRRRIAHETMRSGEASKKSASPSFNYTNGSTRSPGLRESMGKVSNGDSLPSSQSNGSYTNGTSAANHSTLPATFFGHDREEVTRILIQGLGDLGYQRAAQALSSESGYQLEGPTVAAFRNAVLEGDWVAAEHLLFGSKESDDGGGVELTVNHKTKGKTPRSRYFGSQPSRGLPLAEGADREEMLFKMREQKYLELLESQDTSSALKVLRQELTPLVPDAVKRLSQLSSFMMCRSPEDLRTSARWDGAQGTSRSKLLSELTESISPSIMIPEHRLAHLLDDLKSQWLDNCLYHNTAASPTLYARHICYREDVPTVPVLELRDHKDEVWHLQYSPDGTMLASGSKDQSVVIYSTANYKPLFHLKEHEGGITFVAWSYDSKKLITCSKEDDNSAKLWDVKTGNCLKTFEFTYPCTAAAFTPDNRYVVIGSHDKQKPIAVWDLQESKMHQWSEEMRVNDLTITRDGKRLIAVTARRVHVYDFETTEKVYEIPAEDDGEFAYVAVGHDPKLMLLGSYPGRIELRNVDNGEPMMLYDGHKQEGNVCRADFGGDRGTFVVSGSEDGYIYLWRSNGRFVERLEAHPSGCVNAVAWSPTDPKVFASAGDDQCIRVWRPAPRDEEGSSSVRARPAGGSLRPL</sequence>
<feature type="compositionally biased region" description="Basic residues" evidence="4">
    <location>
        <begin position="616"/>
        <end position="628"/>
    </location>
</feature>